<organism evidence="4 5">
    <name type="scientific">Marinobacter nitratireducens</name>
    <dbReference type="NCBI Taxonomy" id="1137280"/>
    <lineage>
        <taxon>Bacteria</taxon>
        <taxon>Pseudomonadati</taxon>
        <taxon>Pseudomonadota</taxon>
        <taxon>Gammaproteobacteria</taxon>
        <taxon>Pseudomonadales</taxon>
        <taxon>Marinobacteraceae</taxon>
        <taxon>Marinobacter</taxon>
    </lineage>
</organism>
<proteinExistence type="predicted"/>
<accession>A0A072N0C1</accession>
<dbReference type="EMBL" id="ANIE01000007">
    <property type="protein sequence ID" value="KEF30647.1"/>
    <property type="molecule type" value="Genomic_DNA"/>
</dbReference>
<dbReference type="PANTHER" id="PTHR44591">
    <property type="entry name" value="STRESS RESPONSE REGULATOR PROTEIN 1"/>
    <property type="match status" value="1"/>
</dbReference>
<dbReference type="PROSITE" id="PS50110">
    <property type="entry name" value="RESPONSE_REGULATORY"/>
    <property type="match status" value="1"/>
</dbReference>
<dbReference type="Gene3D" id="3.40.50.2300">
    <property type="match status" value="1"/>
</dbReference>
<dbReference type="GO" id="GO:0000160">
    <property type="term" value="P:phosphorelay signal transduction system"/>
    <property type="evidence" value="ECO:0007669"/>
    <property type="project" value="InterPro"/>
</dbReference>
<name>A0A072N0C1_9GAMM</name>
<keyword evidence="1 2" id="KW-0597">Phosphoprotein</keyword>
<evidence type="ECO:0000313" key="4">
    <source>
        <dbReference type="EMBL" id="KEF30647.1"/>
    </source>
</evidence>
<gene>
    <name evidence="4" type="ORF">D777_02589</name>
</gene>
<dbReference type="PANTHER" id="PTHR44591:SF19">
    <property type="entry name" value="TWO-COMPONENT RESPONSE REGULATOR-RELATED"/>
    <property type="match status" value="1"/>
</dbReference>
<dbReference type="InterPro" id="IPR001789">
    <property type="entry name" value="Sig_transdc_resp-reg_receiver"/>
</dbReference>
<reference evidence="4 5" key="1">
    <citation type="submission" date="2012-12" db="EMBL/GenBank/DDBJ databases">
        <title>Genome assembly of Marinobacter sp. AK21.</title>
        <authorList>
            <person name="Khatri I."/>
            <person name="Kumar R."/>
            <person name="Vaidya B."/>
            <person name="Subramanian S."/>
            <person name="Pinnaka A."/>
        </authorList>
    </citation>
    <scope>NUCLEOTIDE SEQUENCE [LARGE SCALE GENOMIC DNA]</scope>
    <source>
        <strain evidence="4 5">AK21</strain>
    </source>
</reference>
<evidence type="ECO:0000256" key="2">
    <source>
        <dbReference type="PROSITE-ProRule" id="PRU00169"/>
    </source>
</evidence>
<comment type="caution">
    <text evidence="4">The sequence shown here is derived from an EMBL/GenBank/DDBJ whole genome shotgun (WGS) entry which is preliminary data.</text>
</comment>
<dbReference type="Proteomes" id="UP000035057">
    <property type="component" value="Unassembled WGS sequence"/>
</dbReference>
<dbReference type="InterPro" id="IPR011006">
    <property type="entry name" value="CheY-like_superfamily"/>
</dbReference>
<dbReference type="SMART" id="SM00448">
    <property type="entry name" value="REC"/>
    <property type="match status" value="1"/>
</dbReference>
<evidence type="ECO:0000259" key="3">
    <source>
        <dbReference type="PROSITE" id="PS50110"/>
    </source>
</evidence>
<dbReference type="PATRIC" id="fig|1137280.3.peg.2406"/>
<evidence type="ECO:0000313" key="5">
    <source>
        <dbReference type="Proteomes" id="UP000035057"/>
    </source>
</evidence>
<keyword evidence="5" id="KW-1185">Reference proteome</keyword>
<feature type="domain" description="Response regulatory" evidence="3">
    <location>
        <begin position="156"/>
        <end position="275"/>
    </location>
</feature>
<dbReference type="Pfam" id="PF00072">
    <property type="entry name" value="Response_reg"/>
    <property type="match status" value="1"/>
</dbReference>
<dbReference type="AlphaFoldDB" id="A0A072N0C1"/>
<sequence>MGKGTSQNMDRCQRPLIILRYDKDVEREHFEYQFEADFRIIAFNSDLAVTDYLGQDETTPVALCLMSDQAGDPDRRTLLAHLRDRHPAVLRVLMTNTMPLNLLSSMLENGLVDRCFEKPLNEDLVRSHILTAALAPALPLSKTPDKKISGCSGKTAVLIVDDEPAATHYLARQLERLQDEFSVICAENATAALSQFHAHGDRIAVIMADQRMPGMQGNELLDQLKRSHPDVVRILTSAYGEVNVAMDAVNEGRIFRYRQKPWRASELMALFRDGIRKHRELVESRDRDNAQTLSRFDKIRARRQRRLSQTLSPVVDSHVVDRFLNALLTINTLPASSSHLRASLETRLESELIDRFEHTAIQAITLIDRASSPARALTVENLTHALEHTDGSGSHASPDSLSLLELFAHFLNTLLRASGMHRSELTLDAESSSGSLRLFLTSPLRIYSHLLSPITRVSSPLLEQQVALLALYACVARLSGDIDSRGGHQVCELCIRLPTKTSEEG</sequence>
<dbReference type="STRING" id="1137280.D777_02589"/>
<protein>
    <recommendedName>
        <fullName evidence="3">Response regulatory domain-containing protein</fullName>
    </recommendedName>
</protein>
<feature type="modified residue" description="4-aspartylphosphate" evidence="2">
    <location>
        <position position="209"/>
    </location>
</feature>
<dbReference type="InterPro" id="IPR050595">
    <property type="entry name" value="Bact_response_regulator"/>
</dbReference>
<dbReference type="SUPFAM" id="SSF52172">
    <property type="entry name" value="CheY-like"/>
    <property type="match status" value="1"/>
</dbReference>
<evidence type="ECO:0000256" key="1">
    <source>
        <dbReference type="ARBA" id="ARBA00022553"/>
    </source>
</evidence>